<dbReference type="EMBL" id="JASNQZ010000011">
    <property type="protein sequence ID" value="KAL0951435.1"/>
    <property type="molecule type" value="Genomic_DNA"/>
</dbReference>
<feature type="chain" id="PRO_5046539932" description="RxLR effector protein" evidence="2">
    <location>
        <begin position="18"/>
        <end position="145"/>
    </location>
</feature>
<organism evidence="3 4">
    <name type="scientific">Hohenbuehelia grisea</name>
    <dbReference type="NCBI Taxonomy" id="104357"/>
    <lineage>
        <taxon>Eukaryota</taxon>
        <taxon>Fungi</taxon>
        <taxon>Dikarya</taxon>
        <taxon>Basidiomycota</taxon>
        <taxon>Agaricomycotina</taxon>
        <taxon>Agaricomycetes</taxon>
        <taxon>Agaricomycetidae</taxon>
        <taxon>Agaricales</taxon>
        <taxon>Pleurotineae</taxon>
        <taxon>Pleurotaceae</taxon>
        <taxon>Hohenbuehelia</taxon>
    </lineage>
</organism>
<dbReference type="Proteomes" id="UP001556367">
    <property type="component" value="Unassembled WGS sequence"/>
</dbReference>
<feature type="region of interest" description="Disordered" evidence="1">
    <location>
        <begin position="76"/>
        <end position="99"/>
    </location>
</feature>
<gene>
    <name evidence="3" type="ORF">HGRIS_008126</name>
</gene>
<evidence type="ECO:0000313" key="3">
    <source>
        <dbReference type="EMBL" id="KAL0951435.1"/>
    </source>
</evidence>
<evidence type="ECO:0008006" key="5">
    <source>
        <dbReference type="Google" id="ProtNLM"/>
    </source>
</evidence>
<keyword evidence="2" id="KW-0732">Signal</keyword>
<keyword evidence="4" id="KW-1185">Reference proteome</keyword>
<proteinExistence type="predicted"/>
<comment type="caution">
    <text evidence="3">The sequence shown here is derived from an EMBL/GenBank/DDBJ whole genome shotgun (WGS) entry which is preliminary data.</text>
</comment>
<protein>
    <recommendedName>
        <fullName evidence="5">RxLR effector protein</fullName>
    </recommendedName>
</protein>
<evidence type="ECO:0000313" key="4">
    <source>
        <dbReference type="Proteomes" id="UP001556367"/>
    </source>
</evidence>
<accession>A0ABR3J7F7</accession>
<feature type="compositionally biased region" description="Basic and acidic residues" evidence="1">
    <location>
        <begin position="88"/>
        <end position="98"/>
    </location>
</feature>
<evidence type="ECO:0000256" key="1">
    <source>
        <dbReference type="SAM" id="MobiDB-lite"/>
    </source>
</evidence>
<sequence>MRTTVLLVLVAAICVLGRPMSEIEANQETSRPLLKASVVERPNVARHKAAGIPLQKTEIVPTKDARIAISRSRLVKASNATAPADAVADSKKSPDNKPKLSAVGALVQAVGGSLRDTIGVVTDEVVRAVSAGDKESDATPDKNKL</sequence>
<feature type="signal peptide" evidence="2">
    <location>
        <begin position="1"/>
        <end position="17"/>
    </location>
</feature>
<reference evidence="4" key="1">
    <citation type="submission" date="2024-06" db="EMBL/GenBank/DDBJ databases">
        <title>Multi-omics analyses provide insights into the biosynthesis of the anticancer antibiotic pleurotin in Hohenbuehelia grisea.</title>
        <authorList>
            <person name="Weaver J.A."/>
            <person name="Alberti F."/>
        </authorList>
    </citation>
    <scope>NUCLEOTIDE SEQUENCE [LARGE SCALE GENOMIC DNA]</scope>
    <source>
        <strain evidence="4">T-177</strain>
    </source>
</reference>
<name>A0ABR3J7F7_9AGAR</name>
<evidence type="ECO:0000256" key="2">
    <source>
        <dbReference type="SAM" id="SignalP"/>
    </source>
</evidence>